<dbReference type="AlphaFoldDB" id="A0A482VP48"/>
<accession>A0A482VP48</accession>
<comment type="caution">
    <text evidence="2">The sequence shown here is derived from an EMBL/GenBank/DDBJ whole genome shotgun (WGS) entry which is preliminary data.</text>
</comment>
<feature type="region of interest" description="Disordered" evidence="1">
    <location>
        <begin position="1"/>
        <end position="91"/>
    </location>
</feature>
<keyword evidence="3" id="KW-1185">Reference proteome</keyword>
<evidence type="ECO:0000313" key="2">
    <source>
        <dbReference type="EMBL" id="RZC34500.1"/>
    </source>
</evidence>
<evidence type="ECO:0000256" key="1">
    <source>
        <dbReference type="SAM" id="MobiDB-lite"/>
    </source>
</evidence>
<sequence>HQHHLHLNSSHHPPTKLHQPDRKQKQLTRSTEFPCHIHNPPNNPHKPTFQLPTPHSQTQTSTSACCLSKGKISRPPPDLQELVEESPLTIR</sequence>
<dbReference type="Proteomes" id="UP000292052">
    <property type="component" value="Unassembled WGS sequence"/>
</dbReference>
<gene>
    <name evidence="2" type="ORF">BDFB_011809</name>
</gene>
<proteinExistence type="predicted"/>
<name>A0A482VP48_ASBVE</name>
<protein>
    <submittedName>
        <fullName evidence="2">Uncharacterized protein</fullName>
    </submittedName>
</protein>
<evidence type="ECO:0000313" key="3">
    <source>
        <dbReference type="Proteomes" id="UP000292052"/>
    </source>
</evidence>
<reference evidence="2 3" key="1">
    <citation type="submission" date="2017-03" db="EMBL/GenBank/DDBJ databases">
        <title>Genome of the blue death feigning beetle - Asbolus verrucosus.</title>
        <authorList>
            <person name="Rider S.D."/>
        </authorList>
    </citation>
    <scope>NUCLEOTIDE SEQUENCE [LARGE SCALE GENOMIC DNA]</scope>
    <source>
        <strain evidence="2">Butters</strain>
        <tissue evidence="2">Head and leg muscle</tissue>
    </source>
</reference>
<dbReference type="EMBL" id="QDEB01079441">
    <property type="protein sequence ID" value="RZC34500.1"/>
    <property type="molecule type" value="Genomic_DNA"/>
</dbReference>
<organism evidence="2 3">
    <name type="scientific">Asbolus verrucosus</name>
    <name type="common">Desert ironclad beetle</name>
    <dbReference type="NCBI Taxonomy" id="1661398"/>
    <lineage>
        <taxon>Eukaryota</taxon>
        <taxon>Metazoa</taxon>
        <taxon>Ecdysozoa</taxon>
        <taxon>Arthropoda</taxon>
        <taxon>Hexapoda</taxon>
        <taxon>Insecta</taxon>
        <taxon>Pterygota</taxon>
        <taxon>Neoptera</taxon>
        <taxon>Endopterygota</taxon>
        <taxon>Coleoptera</taxon>
        <taxon>Polyphaga</taxon>
        <taxon>Cucujiformia</taxon>
        <taxon>Tenebrionidae</taxon>
        <taxon>Pimeliinae</taxon>
        <taxon>Asbolus</taxon>
    </lineage>
</organism>
<feature type="non-terminal residue" evidence="2">
    <location>
        <position position="1"/>
    </location>
</feature>